<keyword evidence="2" id="KW-1185">Reference proteome</keyword>
<dbReference type="InterPro" id="IPR051783">
    <property type="entry name" value="NAD(P)-dependent_oxidoreduct"/>
</dbReference>
<dbReference type="PANTHER" id="PTHR48079">
    <property type="entry name" value="PROTEIN YEEZ"/>
    <property type="match status" value="1"/>
</dbReference>
<dbReference type="EMBL" id="RPHB01000006">
    <property type="protein sequence ID" value="MBW3469013.1"/>
    <property type="molecule type" value="Genomic_DNA"/>
</dbReference>
<reference evidence="1 2" key="1">
    <citation type="journal article" date="2020" name="Syst. Appl. Microbiol.">
        <title>Arthrospiribacter ruber gen. nov., sp. nov., a novel bacterium isolated from Arthrospira cultures.</title>
        <authorList>
            <person name="Waleron M."/>
            <person name="Misztak A."/>
            <person name="Waleron M.M."/>
            <person name="Furmaniak M."/>
            <person name="Mrozik A."/>
            <person name="Waleron K."/>
        </authorList>
    </citation>
    <scope>NUCLEOTIDE SEQUENCE [LARGE SCALE GENOMIC DNA]</scope>
    <source>
        <strain evidence="1 2">DPMB0001</strain>
    </source>
</reference>
<sequence length="274" mass="30856">MQRISIIGLGWLGIPLADTLKNKGYSVKGSTTQKDKQSQLKEKDYEVSLLNFNPHPEGESFNGLFDTDILFVNIPPRSRTMPETFHPEQIKFLRALIDRHDIKKVIYVSATSVYPDLSQTATEEDSLSLSNTGNKALLTAENILKSGKTYDLTIIRYGGLLGVDRIPGKYFSAKENVQGDTPVNYIHRDDAVSLAAWIIEKGLWNETFNAVAPKHPLRREVYEKNAADLGFPPPKSYSQNEASFKVISPEKIITTGFTFTIPDPLDFWYEKPDK</sequence>
<dbReference type="GO" id="GO:0005737">
    <property type="term" value="C:cytoplasm"/>
    <property type="evidence" value="ECO:0007669"/>
    <property type="project" value="TreeGrafter"/>
</dbReference>
<evidence type="ECO:0000313" key="1">
    <source>
        <dbReference type="EMBL" id="MBW3469013.1"/>
    </source>
</evidence>
<organism evidence="1 2">
    <name type="scientific">Arthrospiribacter ruber</name>
    <dbReference type="NCBI Taxonomy" id="2487934"/>
    <lineage>
        <taxon>Bacteria</taxon>
        <taxon>Pseudomonadati</taxon>
        <taxon>Bacteroidota</taxon>
        <taxon>Cytophagia</taxon>
        <taxon>Cytophagales</taxon>
        <taxon>Cyclobacteriaceae</taxon>
        <taxon>Arthrospiribacter</taxon>
    </lineage>
</organism>
<dbReference type="RefSeq" id="WP_219291275.1">
    <property type="nucleotide sequence ID" value="NZ_RPHB01000006.1"/>
</dbReference>
<dbReference type="PANTHER" id="PTHR48079:SF6">
    <property type="entry name" value="NAD(P)-BINDING DOMAIN-CONTAINING PROTEIN-RELATED"/>
    <property type="match status" value="1"/>
</dbReference>
<proteinExistence type="predicted"/>
<accession>A0A951J0M7</accession>
<evidence type="ECO:0000313" key="2">
    <source>
        <dbReference type="Proteomes" id="UP000727490"/>
    </source>
</evidence>
<comment type="caution">
    <text evidence="1">The sequence shown here is derived from an EMBL/GenBank/DDBJ whole genome shotgun (WGS) entry which is preliminary data.</text>
</comment>
<name>A0A951J0M7_9BACT</name>
<dbReference type="GO" id="GO:0004029">
    <property type="term" value="F:aldehyde dehydrogenase (NAD+) activity"/>
    <property type="evidence" value="ECO:0007669"/>
    <property type="project" value="TreeGrafter"/>
</dbReference>
<dbReference type="Proteomes" id="UP000727490">
    <property type="component" value="Unassembled WGS sequence"/>
</dbReference>
<gene>
    <name evidence="1" type="ORF">EGN73_14520</name>
</gene>
<dbReference type="AlphaFoldDB" id="A0A951J0M7"/>
<protein>
    <submittedName>
        <fullName evidence="1">Epimerase</fullName>
    </submittedName>
</protein>